<reference evidence="1 2" key="1">
    <citation type="submission" date="2017-08" db="EMBL/GenBank/DDBJ databases">
        <title>Whole Genome Sequence of Sphingobium hydrophobicum C1: Insights into Adaption to the Electronic-waste Contaminated Sediment.</title>
        <authorList>
            <person name="Song D."/>
            <person name="Chen X."/>
            <person name="Xu M."/>
        </authorList>
    </citation>
    <scope>NUCLEOTIDE SEQUENCE [LARGE SCALE GENOMIC DNA]</scope>
    <source>
        <strain evidence="1 2">C1</strain>
    </source>
</reference>
<proteinExistence type="predicted"/>
<name>A0A249MRA1_SPHXE</name>
<evidence type="ECO:0000313" key="1">
    <source>
        <dbReference type="EMBL" id="ASY43881.1"/>
    </source>
</evidence>
<accession>A0A249MRA1</accession>
<organism evidence="1 2">
    <name type="scientific">Sphingobium xenophagum</name>
    <dbReference type="NCBI Taxonomy" id="121428"/>
    <lineage>
        <taxon>Bacteria</taxon>
        <taxon>Pseudomonadati</taxon>
        <taxon>Pseudomonadota</taxon>
        <taxon>Alphaproteobacteria</taxon>
        <taxon>Sphingomonadales</taxon>
        <taxon>Sphingomonadaceae</taxon>
        <taxon>Sphingobium</taxon>
    </lineage>
</organism>
<gene>
    <name evidence="1" type="ORF">CJD35_05010</name>
</gene>
<dbReference type="Proteomes" id="UP000217141">
    <property type="component" value="Chromosome I"/>
</dbReference>
<protein>
    <submittedName>
        <fullName evidence="1">Uncharacterized protein</fullName>
    </submittedName>
</protein>
<dbReference type="AlphaFoldDB" id="A0A249MRA1"/>
<sequence>MRYPCGRNADELEPKDQMTKRLWDGYRRVMRGYRAKLKRLLAKGWTDSYGEKSTWQTSFGWLE</sequence>
<dbReference type="EMBL" id="CP022745">
    <property type="protein sequence ID" value="ASY43881.1"/>
    <property type="molecule type" value="Genomic_DNA"/>
</dbReference>
<dbReference type="KEGG" id="shyd:CJD35_05010"/>
<evidence type="ECO:0000313" key="2">
    <source>
        <dbReference type="Proteomes" id="UP000217141"/>
    </source>
</evidence>